<feature type="region of interest" description="Disordered" evidence="3">
    <location>
        <begin position="166"/>
        <end position="200"/>
    </location>
</feature>
<dbReference type="PROSITE" id="PS50222">
    <property type="entry name" value="EF_HAND_2"/>
    <property type="match status" value="3"/>
</dbReference>
<dbReference type="Pfam" id="PF13202">
    <property type="entry name" value="EF-hand_5"/>
    <property type="match status" value="3"/>
</dbReference>
<reference evidence="7" key="1">
    <citation type="journal article" date="2019" name="Int. J. Syst. Evol. Microbiol.">
        <title>The Global Catalogue of Microorganisms (GCM) 10K type strain sequencing project: providing services to taxonomists for standard genome sequencing and annotation.</title>
        <authorList>
            <consortium name="The Broad Institute Genomics Platform"/>
            <consortium name="The Broad Institute Genome Sequencing Center for Infectious Disease"/>
            <person name="Wu L."/>
            <person name="Ma J."/>
        </authorList>
    </citation>
    <scope>NUCLEOTIDE SEQUENCE [LARGE SCALE GENOMIC DNA]</scope>
    <source>
        <strain evidence="7">CGMCC 1.16444</strain>
    </source>
</reference>
<accession>A0ABV9Z1Z4</accession>
<dbReference type="InterPro" id="IPR002048">
    <property type="entry name" value="EF_hand_dom"/>
</dbReference>
<evidence type="ECO:0000256" key="4">
    <source>
        <dbReference type="SAM" id="SignalP"/>
    </source>
</evidence>
<dbReference type="EMBL" id="JBHSJF010000006">
    <property type="protein sequence ID" value="MFC5067843.1"/>
    <property type="molecule type" value="Genomic_DNA"/>
</dbReference>
<feature type="domain" description="EF-hand" evidence="5">
    <location>
        <begin position="120"/>
        <end position="155"/>
    </location>
</feature>
<feature type="signal peptide" evidence="4">
    <location>
        <begin position="1"/>
        <end position="24"/>
    </location>
</feature>
<gene>
    <name evidence="6" type="ORF">ACFPFW_07405</name>
</gene>
<dbReference type="InterPro" id="IPR018247">
    <property type="entry name" value="EF_Hand_1_Ca_BS"/>
</dbReference>
<dbReference type="PANTHER" id="PTHR10827">
    <property type="entry name" value="RETICULOCALBIN"/>
    <property type="match status" value="1"/>
</dbReference>
<feature type="chain" id="PRO_5045456694" evidence="4">
    <location>
        <begin position="25"/>
        <end position="252"/>
    </location>
</feature>
<feature type="domain" description="EF-hand" evidence="5">
    <location>
        <begin position="215"/>
        <end position="250"/>
    </location>
</feature>
<evidence type="ECO:0000256" key="2">
    <source>
        <dbReference type="ARBA" id="ARBA00022737"/>
    </source>
</evidence>
<comment type="caution">
    <text evidence="6">The sequence shown here is derived from an EMBL/GenBank/DDBJ whole genome shotgun (WGS) entry which is preliminary data.</text>
</comment>
<evidence type="ECO:0000313" key="7">
    <source>
        <dbReference type="Proteomes" id="UP001595796"/>
    </source>
</evidence>
<keyword evidence="2" id="KW-0677">Repeat</keyword>
<name>A0ABV9Z1Z4_9HYPH</name>
<dbReference type="InterPro" id="IPR011992">
    <property type="entry name" value="EF-hand-dom_pair"/>
</dbReference>
<keyword evidence="7" id="KW-1185">Reference proteome</keyword>
<feature type="domain" description="EF-hand" evidence="5">
    <location>
        <begin position="39"/>
        <end position="74"/>
    </location>
</feature>
<sequence length="252" mass="28625">MKTVSKRLLIGTAIVGLLALPVAAGAVAPVSAEKAGEGRGGKFVERMFDKLDANKDGVVDKAEFDAFRAQRIDATDENKDGFLDRKEVRESRREMRQEWRKHAGLMGRDSDGNGEVSRDEFLAGPEARFDKLDTNHDGKLDQSEIDAARKAMRDRRERFGWDERGEHPRHHHWERSEWRGGDDEEPGRKADRGPMTPMRGLMAELRREGEVSRADVEASTDRLFKEFDINGDGRVTREEAQKTLWSRHGNRG</sequence>
<dbReference type="Gene3D" id="1.10.238.10">
    <property type="entry name" value="EF-hand"/>
    <property type="match status" value="3"/>
</dbReference>
<feature type="compositionally biased region" description="Basic and acidic residues" evidence="3">
    <location>
        <begin position="174"/>
        <end position="192"/>
    </location>
</feature>
<dbReference type="SUPFAM" id="SSF47473">
    <property type="entry name" value="EF-hand"/>
    <property type="match status" value="1"/>
</dbReference>
<evidence type="ECO:0000256" key="3">
    <source>
        <dbReference type="SAM" id="MobiDB-lite"/>
    </source>
</evidence>
<dbReference type="SMART" id="SM00054">
    <property type="entry name" value="EFh"/>
    <property type="match status" value="3"/>
</dbReference>
<dbReference type="Proteomes" id="UP001595796">
    <property type="component" value="Unassembled WGS sequence"/>
</dbReference>
<evidence type="ECO:0000313" key="6">
    <source>
        <dbReference type="EMBL" id="MFC5067843.1"/>
    </source>
</evidence>
<organism evidence="6 7">
    <name type="scientific">Flaviflagellibacter deserti</name>
    <dbReference type="NCBI Taxonomy" id="2267266"/>
    <lineage>
        <taxon>Bacteria</taxon>
        <taxon>Pseudomonadati</taxon>
        <taxon>Pseudomonadota</taxon>
        <taxon>Alphaproteobacteria</taxon>
        <taxon>Hyphomicrobiales</taxon>
        <taxon>Flaviflagellibacter</taxon>
    </lineage>
</organism>
<keyword evidence="1" id="KW-0479">Metal-binding</keyword>
<evidence type="ECO:0000259" key="5">
    <source>
        <dbReference type="PROSITE" id="PS50222"/>
    </source>
</evidence>
<protein>
    <submittedName>
        <fullName evidence="6">EF-hand domain-containing protein</fullName>
    </submittedName>
</protein>
<proteinExistence type="predicted"/>
<dbReference type="RefSeq" id="WP_114956586.1">
    <property type="nucleotide sequence ID" value="NZ_JBHSJF010000006.1"/>
</dbReference>
<evidence type="ECO:0000256" key="1">
    <source>
        <dbReference type="ARBA" id="ARBA00022723"/>
    </source>
</evidence>
<dbReference type="PANTHER" id="PTHR10827:SF98">
    <property type="entry name" value="45 KDA CALCIUM-BINDING PROTEIN"/>
    <property type="match status" value="1"/>
</dbReference>
<keyword evidence="4" id="KW-0732">Signal</keyword>
<dbReference type="PROSITE" id="PS00018">
    <property type="entry name" value="EF_HAND_1"/>
    <property type="match status" value="3"/>
</dbReference>